<evidence type="ECO:0000256" key="10">
    <source>
        <dbReference type="RuleBase" id="RU004387"/>
    </source>
</evidence>
<keyword evidence="3 9" id="KW-0031">Aminopeptidase</keyword>
<keyword evidence="7 9" id="KW-0862">Zinc</keyword>
<comment type="caution">
    <text evidence="11">The sequence shown here is derived from an EMBL/GenBank/DDBJ whole genome shotgun (WGS) entry which is preliminary data.</text>
</comment>
<dbReference type="EMBL" id="JALEMU010000058">
    <property type="protein sequence ID" value="MCI5755382.1"/>
    <property type="molecule type" value="Genomic_DNA"/>
</dbReference>
<keyword evidence="4 9" id="KW-0645">Protease</keyword>
<dbReference type="GO" id="GO:0008237">
    <property type="term" value="F:metallopeptidase activity"/>
    <property type="evidence" value="ECO:0007669"/>
    <property type="project" value="UniProtKB-KW"/>
</dbReference>
<gene>
    <name evidence="11" type="ORF">MR241_03705</name>
</gene>
<dbReference type="EC" id="3.4.11.-" evidence="10"/>
<keyword evidence="6 9" id="KW-0378">Hydrolase</keyword>
<evidence type="ECO:0000256" key="2">
    <source>
        <dbReference type="ARBA" id="ARBA00008290"/>
    </source>
</evidence>
<evidence type="ECO:0000313" key="11">
    <source>
        <dbReference type="EMBL" id="MCI5755382.1"/>
    </source>
</evidence>
<keyword evidence="5 9" id="KW-0479">Metal-binding</keyword>
<evidence type="ECO:0000256" key="5">
    <source>
        <dbReference type="ARBA" id="ARBA00022723"/>
    </source>
</evidence>
<dbReference type="CDD" id="cd05658">
    <property type="entry name" value="M18_DAP"/>
    <property type="match status" value="1"/>
</dbReference>
<dbReference type="GO" id="GO:0008270">
    <property type="term" value="F:zinc ion binding"/>
    <property type="evidence" value="ECO:0007669"/>
    <property type="project" value="InterPro"/>
</dbReference>
<proteinExistence type="inferred from homology"/>
<evidence type="ECO:0000256" key="4">
    <source>
        <dbReference type="ARBA" id="ARBA00022670"/>
    </source>
</evidence>
<dbReference type="PRINTS" id="PR00932">
    <property type="entry name" value="AMINO1PTASE"/>
</dbReference>
<organism evidence="11 12">
    <name type="scientific">Candidatus Colimorpha enterica</name>
    <dbReference type="NCBI Taxonomy" id="3083063"/>
    <lineage>
        <taxon>Bacteria</taxon>
        <taxon>Pseudomonadati</taxon>
        <taxon>Bacteroidota</taxon>
        <taxon>Bacteroidia</taxon>
        <taxon>Bacteroidales</taxon>
        <taxon>Candidatus Colimorpha</taxon>
    </lineage>
</organism>
<evidence type="ECO:0000256" key="7">
    <source>
        <dbReference type="ARBA" id="ARBA00022833"/>
    </source>
</evidence>
<dbReference type="Gene3D" id="2.30.250.10">
    <property type="entry name" value="Aminopeptidase i, Domain 2"/>
    <property type="match status" value="1"/>
</dbReference>
<evidence type="ECO:0000313" key="12">
    <source>
        <dbReference type="Proteomes" id="UP001139365"/>
    </source>
</evidence>
<accession>A0AAE3FG23</accession>
<dbReference type="InterPro" id="IPR001948">
    <property type="entry name" value="Peptidase_M18"/>
</dbReference>
<name>A0AAE3FG23_9BACT</name>
<protein>
    <recommendedName>
        <fullName evidence="10">M18 family aminopeptidase</fullName>
        <ecNumber evidence="10">3.4.11.-</ecNumber>
    </recommendedName>
</protein>
<evidence type="ECO:0000256" key="9">
    <source>
        <dbReference type="RuleBase" id="RU004386"/>
    </source>
</evidence>
<dbReference type="SUPFAM" id="SSF101821">
    <property type="entry name" value="Aminopeptidase/glucanase lid domain"/>
    <property type="match status" value="1"/>
</dbReference>
<dbReference type="Pfam" id="PF02127">
    <property type="entry name" value="Peptidase_M18"/>
    <property type="match status" value="1"/>
</dbReference>
<dbReference type="GO" id="GO:0005737">
    <property type="term" value="C:cytoplasm"/>
    <property type="evidence" value="ECO:0007669"/>
    <property type="project" value="UniProtKB-ARBA"/>
</dbReference>
<dbReference type="GO" id="GO:0006508">
    <property type="term" value="P:proteolysis"/>
    <property type="evidence" value="ECO:0007669"/>
    <property type="project" value="UniProtKB-KW"/>
</dbReference>
<dbReference type="Proteomes" id="UP001139365">
    <property type="component" value="Unassembled WGS sequence"/>
</dbReference>
<evidence type="ECO:0000256" key="6">
    <source>
        <dbReference type="ARBA" id="ARBA00022801"/>
    </source>
</evidence>
<dbReference type="GO" id="GO:0004177">
    <property type="term" value="F:aminopeptidase activity"/>
    <property type="evidence" value="ECO:0007669"/>
    <property type="project" value="UniProtKB-KW"/>
</dbReference>
<dbReference type="NCBIfam" id="NF002759">
    <property type="entry name" value="PRK02813.1"/>
    <property type="match status" value="1"/>
</dbReference>
<evidence type="ECO:0000256" key="1">
    <source>
        <dbReference type="ARBA" id="ARBA00001947"/>
    </source>
</evidence>
<evidence type="ECO:0000256" key="3">
    <source>
        <dbReference type="ARBA" id="ARBA00022438"/>
    </source>
</evidence>
<dbReference type="SUPFAM" id="SSF53187">
    <property type="entry name" value="Zn-dependent exopeptidases"/>
    <property type="match status" value="1"/>
</dbReference>
<keyword evidence="8 9" id="KW-0482">Metalloprotease</keyword>
<dbReference type="AlphaFoldDB" id="A0AAE3FG23"/>
<dbReference type="PANTHER" id="PTHR28570:SF3">
    <property type="entry name" value="ASPARTYL AMINOPEPTIDASE"/>
    <property type="match status" value="1"/>
</dbReference>
<dbReference type="InterPro" id="IPR023358">
    <property type="entry name" value="Peptidase_M18_dom2"/>
</dbReference>
<sequence>MSSNNETKELLDFISASPTCFQAVKNITDRLESEGYTRLSEAGEWNLSRGGKYCVTRNQSSVIAFRIPENGIKCFMISAAHSDSPSFRIKENAESDTAGFYTRINVEKYGGMICHSWIDRPLSAAGRVTYRDNGAIVSKPVDLDRDLFIIPSVAIHMNRSTNDNASFNPAVDMQPISGSLRAKGAYGKLLAAACGCDEKDILSADMFLYTRESGRIWGAFDEFVSSPRLDDLQCVFGTMKGFLNAKPSAACPVFCVFDNEEVGSETKQGAASTFLQSTLERINEALGGKLSDYLSALASGFMVSADNAHAVHPNHPEYADTPHRPAMNGGIVIKHNANQRYTTDSVSSAVFSEICAKAGVPVQHFANRADIPGGSTLGNISNTKVPLNTVDIGMPQLSMHSSYETAGADDTGYLIKAMTEFFGTAISADSDGKLILC</sequence>
<comment type="cofactor">
    <cofactor evidence="1 10">
        <name>Zn(2+)</name>
        <dbReference type="ChEBI" id="CHEBI:29105"/>
    </cofactor>
</comment>
<evidence type="ECO:0000256" key="8">
    <source>
        <dbReference type="ARBA" id="ARBA00023049"/>
    </source>
</evidence>
<comment type="similarity">
    <text evidence="2 9">Belongs to the peptidase M18 family.</text>
</comment>
<reference evidence="11 12" key="1">
    <citation type="submission" date="2022-03" db="EMBL/GenBank/DDBJ databases">
        <title>Metagenome-assembled genomes from swine fecal metagenomes.</title>
        <authorList>
            <person name="Holman D.B."/>
            <person name="Kommadath A."/>
        </authorList>
    </citation>
    <scope>NUCLEOTIDE SEQUENCE [LARGE SCALE GENOMIC DNA]</scope>
    <source>
        <strain evidence="11">SUG147</strain>
    </source>
</reference>
<dbReference type="PANTHER" id="PTHR28570">
    <property type="entry name" value="ASPARTYL AMINOPEPTIDASE"/>
    <property type="match status" value="1"/>
</dbReference>
<dbReference type="Gene3D" id="3.40.630.10">
    <property type="entry name" value="Zn peptidases"/>
    <property type="match status" value="1"/>
</dbReference>